<accession>A0A1M6R3C5</accession>
<dbReference type="EMBL" id="FQZY01000039">
    <property type="protein sequence ID" value="SHK26900.1"/>
    <property type="molecule type" value="Genomic_DNA"/>
</dbReference>
<evidence type="ECO:0000256" key="1">
    <source>
        <dbReference type="SAM" id="Phobius"/>
    </source>
</evidence>
<keyword evidence="1" id="KW-0812">Transmembrane</keyword>
<organism evidence="2 3">
    <name type="scientific">Hespellia stercorisuis DSM 15480</name>
    <dbReference type="NCBI Taxonomy" id="1121950"/>
    <lineage>
        <taxon>Bacteria</taxon>
        <taxon>Bacillati</taxon>
        <taxon>Bacillota</taxon>
        <taxon>Clostridia</taxon>
        <taxon>Lachnospirales</taxon>
        <taxon>Lachnospiraceae</taxon>
        <taxon>Hespellia</taxon>
    </lineage>
</organism>
<dbReference type="STRING" id="1121950.SAMN02745243_02596"/>
<proteinExistence type="predicted"/>
<dbReference type="AlphaFoldDB" id="A0A1M6R3C5"/>
<feature type="transmembrane region" description="Helical" evidence="1">
    <location>
        <begin position="7"/>
        <end position="30"/>
    </location>
</feature>
<gene>
    <name evidence="2" type="ORF">SAMN02745243_02596</name>
</gene>
<dbReference type="RefSeq" id="WP_073111144.1">
    <property type="nucleotide sequence ID" value="NZ_FQZY01000039.1"/>
</dbReference>
<evidence type="ECO:0000313" key="2">
    <source>
        <dbReference type="EMBL" id="SHK26900.1"/>
    </source>
</evidence>
<protein>
    <submittedName>
        <fullName evidence="2">Uncharacterized protein</fullName>
    </submittedName>
</protein>
<keyword evidence="3" id="KW-1185">Reference proteome</keyword>
<reference evidence="2 3" key="1">
    <citation type="submission" date="2016-11" db="EMBL/GenBank/DDBJ databases">
        <authorList>
            <person name="Jaros S."/>
            <person name="Januszkiewicz K."/>
            <person name="Wedrychowicz H."/>
        </authorList>
    </citation>
    <scope>NUCLEOTIDE SEQUENCE [LARGE SCALE GENOMIC DNA]</scope>
    <source>
        <strain evidence="2 3">DSM 15480</strain>
    </source>
</reference>
<keyword evidence="1" id="KW-0472">Membrane</keyword>
<dbReference type="Proteomes" id="UP000184301">
    <property type="component" value="Unassembled WGS sequence"/>
</dbReference>
<feature type="transmembrane region" description="Helical" evidence="1">
    <location>
        <begin position="36"/>
        <end position="54"/>
    </location>
</feature>
<keyword evidence="1" id="KW-1133">Transmembrane helix</keyword>
<name>A0A1M6R3C5_9FIRM</name>
<dbReference type="OrthoDB" id="2067981at2"/>
<evidence type="ECO:0000313" key="3">
    <source>
        <dbReference type="Proteomes" id="UP000184301"/>
    </source>
</evidence>
<sequence>MCIKKSVISGIVIAAGVFILLAAVVLYSFSEMNIPAVAYMIAWIICILGVKVILARIETNYE</sequence>